<dbReference type="EMBL" id="VZZJ01000021">
    <property type="protein sequence ID" value="KAB1071037.1"/>
    <property type="molecule type" value="Genomic_DNA"/>
</dbReference>
<proteinExistence type="predicted"/>
<dbReference type="Proteomes" id="UP000441523">
    <property type="component" value="Unassembled WGS sequence"/>
</dbReference>
<protein>
    <recommendedName>
        <fullName evidence="4">DUF2059 domain-containing protein</fullName>
    </recommendedName>
</protein>
<evidence type="ECO:0000256" key="1">
    <source>
        <dbReference type="SAM" id="SignalP"/>
    </source>
</evidence>
<keyword evidence="3" id="KW-1185">Reference proteome</keyword>
<sequence>MTRLLATLCLTTALALPLAARADEAADKLSEAKTLVQKTLIKNLETGFSAALEKTVAPMKDDKAEAFRKEALAEFDRQRTVMVEGLSKEYAAKFSLDELKHINGIYDDKTYQKFQAINADPSSTVTAVSQNAVTRLLNMLSLAAASENAGGQPETPAAPK</sequence>
<comment type="caution">
    <text evidence="2">The sequence shown here is derived from an EMBL/GenBank/DDBJ whole genome shotgun (WGS) entry which is preliminary data.</text>
</comment>
<evidence type="ECO:0008006" key="4">
    <source>
        <dbReference type="Google" id="ProtNLM"/>
    </source>
</evidence>
<keyword evidence="1" id="KW-0732">Signal</keyword>
<evidence type="ECO:0000313" key="3">
    <source>
        <dbReference type="Proteomes" id="UP000441523"/>
    </source>
</evidence>
<reference evidence="2 3" key="1">
    <citation type="submission" date="2019-09" db="EMBL/GenBank/DDBJ databases">
        <title>YIM 132548 draft genome.</title>
        <authorList>
            <person name="Jiang L."/>
        </authorList>
    </citation>
    <scope>NUCLEOTIDE SEQUENCE [LARGE SCALE GENOMIC DNA]</scope>
    <source>
        <strain evidence="2 3">YIM 132548</strain>
    </source>
</reference>
<gene>
    <name evidence="2" type="ORF">F6X51_20330</name>
</gene>
<organism evidence="2 3">
    <name type="scientific">Methylobacterium planeticum</name>
    <dbReference type="NCBI Taxonomy" id="2615211"/>
    <lineage>
        <taxon>Bacteria</taxon>
        <taxon>Pseudomonadati</taxon>
        <taxon>Pseudomonadota</taxon>
        <taxon>Alphaproteobacteria</taxon>
        <taxon>Hyphomicrobiales</taxon>
        <taxon>Methylobacteriaceae</taxon>
        <taxon>Methylobacterium</taxon>
    </lineage>
</organism>
<feature type="chain" id="PRO_5026878012" description="DUF2059 domain-containing protein" evidence="1">
    <location>
        <begin position="23"/>
        <end position="160"/>
    </location>
</feature>
<evidence type="ECO:0000313" key="2">
    <source>
        <dbReference type="EMBL" id="KAB1071037.1"/>
    </source>
</evidence>
<feature type="signal peptide" evidence="1">
    <location>
        <begin position="1"/>
        <end position="22"/>
    </location>
</feature>
<accession>A0A6N6ML89</accession>
<dbReference type="RefSeq" id="WP_150965503.1">
    <property type="nucleotide sequence ID" value="NZ_VZZJ01000021.1"/>
</dbReference>
<dbReference type="AlphaFoldDB" id="A0A6N6ML89"/>
<name>A0A6N6ML89_9HYPH</name>